<reference evidence="8 9" key="1">
    <citation type="submission" date="2020-05" db="EMBL/GenBank/DDBJ databases">
        <title>Complete genome sequence of Deefgea sp. D17.</title>
        <authorList>
            <person name="Bae J.-W."/>
            <person name="Han J.E."/>
        </authorList>
    </citation>
    <scope>NUCLEOTIDE SEQUENCE [LARGE SCALE GENOMIC DNA]</scope>
    <source>
        <strain evidence="8 9">D17</strain>
    </source>
</reference>
<feature type="transmembrane region" description="Helical" evidence="7">
    <location>
        <begin position="319"/>
        <end position="337"/>
    </location>
</feature>
<gene>
    <name evidence="8" type="ORF">HQN60_09140</name>
</gene>
<keyword evidence="9" id="KW-1185">Reference proteome</keyword>
<feature type="transmembrane region" description="Helical" evidence="7">
    <location>
        <begin position="111"/>
        <end position="132"/>
    </location>
</feature>
<dbReference type="InterPro" id="IPR050833">
    <property type="entry name" value="Poly_Biosynth_Transport"/>
</dbReference>
<keyword evidence="3" id="KW-1003">Cell membrane</keyword>
<protein>
    <submittedName>
        <fullName evidence="8">Lipopolysaccharide biosynthesis protein</fullName>
    </submittedName>
</protein>
<feature type="transmembrane region" description="Helical" evidence="7">
    <location>
        <begin position="79"/>
        <end position="99"/>
    </location>
</feature>
<feature type="transmembrane region" description="Helical" evidence="7">
    <location>
        <begin position="380"/>
        <end position="403"/>
    </location>
</feature>
<dbReference type="Proteomes" id="UP000504844">
    <property type="component" value="Chromosome"/>
</dbReference>
<dbReference type="PANTHER" id="PTHR30250:SF10">
    <property type="entry name" value="LIPOPOLYSACCHARIDE BIOSYNTHESIS PROTEIN WZXC"/>
    <property type="match status" value="1"/>
</dbReference>
<keyword evidence="5 7" id="KW-1133">Transmembrane helix</keyword>
<evidence type="ECO:0000256" key="6">
    <source>
        <dbReference type="ARBA" id="ARBA00023136"/>
    </source>
</evidence>
<keyword evidence="4 7" id="KW-0812">Transmembrane</keyword>
<dbReference type="GO" id="GO:0005886">
    <property type="term" value="C:plasma membrane"/>
    <property type="evidence" value="ECO:0007669"/>
    <property type="project" value="UniProtKB-SubCell"/>
</dbReference>
<feature type="transmembrane region" description="Helical" evidence="7">
    <location>
        <begin position="451"/>
        <end position="478"/>
    </location>
</feature>
<evidence type="ECO:0000256" key="1">
    <source>
        <dbReference type="ARBA" id="ARBA00004651"/>
    </source>
</evidence>
<evidence type="ECO:0000256" key="2">
    <source>
        <dbReference type="ARBA" id="ARBA00007430"/>
    </source>
</evidence>
<dbReference type="EMBL" id="CP054143">
    <property type="protein sequence ID" value="QKJ66852.1"/>
    <property type="molecule type" value="Genomic_DNA"/>
</dbReference>
<feature type="transmembrane region" description="Helical" evidence="7">
    <location>
        <begin position="423"/>
        <end position="445"/>
    </location>
</feature>
<feature type="transmembrane region" description="Helical" evidence="7">
    <location>
        <begin position="248"/>
        <end position="272"/>
    </location>
</feature>
<dbReference type="AlphaFoldDB" id="A0A6M8SNM2"/>
<proteinExistence type="inferred from homology"/>
<dbReference type="PANTHER" id="PTHR30250">
    <property type="entry name" value="PST FAMILY PREDICTED COLANIC ACID TRANSPORTER"/>
    <property type="match status" value="1"/>
</dbReference>
<evidence type="ECO:0000313" key="8">
    <source>
        <dbReference type="EMBL" id="QKJ66852.1"/>
    </source>
</evidence>
<sequence>MSLGERSKSAVHWALLGTLSKYFIQLIVQIILARFLGPQVYGLFALGMLVMLFSNFLADFGLAWGLVQKKEVTEQDIRFAMTWQFILGTVVAGLLLIFSEYIALFFKEPQLTVIISWLSLACIFNALSAPSANLMRRDLDFKTLNLLQIASYVIGYVLIGLPMAYLGYGVWALVTAWLMQSFAGMVLQFIRKSHSVKPLFWYSDAKSMTNIGSTVFITNIVNWFLNNIDRIVLGRLLNTHAVGLYTVSYNLAVMPNGLLLSALQPAFLSIGARLQDEKEKMRTAYVQIVAVIWILILPSFVIFSAIANDLIRVMYGEKWQGAGVVLSILALAMPFYVMWGMSTPILWNTGKKHLESILQLPIVLIGLLLMIYFADFGIAAFAMVAAFILVLRALVIGFTACRLVGLGMGQLFPMWARGMLISLLVYISIYVAQQIMIAVMAISLVKLVVSTLVGFAVLISIALLFPKLIGVSALNLLIRFSPGKLKNYLKAKMATLSSQGID</sequence>
<comment type="similarity">
    <text evidence="2">Belongs to the polysaccharide synthase family.</text>
</comment>
<dbReference type="RefSeq" id="WP_173533355.1">
    <property type="nucleotide sequence ID" value="NZ_CP054143.1"/>
</dbReference>
<dbReference type="CDD" id="cd13127">
    <property type="entry name" value="MATE_tuaB_like"/>
    <property type="match status" value="1"/>
</dbReference>
<evidence type="ECO:0000313" key="9">
    <source>
        <dbReference type="Proteomes" id="UP000504844"/>
    </source>
</evidence>
<organism evidence="8 9">
    <name type="scientific">Deefgea piscis</name>
    <dbReference type="NCBI Taxonomy" id="2739061"/>
    <lineage>
        <taxon>Bacteria</taxon>
        <taxon>Pseudomonadati</taxon>
        <taxon>Pseudomonadota</taxon>
        <taxon>Betaproteobacteria</taxon>
        <taxon>Neisseriales</taxon>
        <taxon>Chitinibacteraceae</taxon>
        <taxon>Deefgea</taxon>
    </lineage>
</organism>
<evidence type="ECO:0000256" key="4">
    <source>
        <dbReference type="ARBA" id="ARBA00022692"/>
    </source>
</evidence>
<dbReference type="Pfam" id="PF13440">
    <property type="entry name" value="Polysacc_synt_3"/>
    <property type="match status" value="1"/>
</dbReference>
<feature type="transmembrane region" description="Helical" evidence="7">
    <location>
        <begin position="284"/>
        <end position="307"/>
    </location>
</feature>
<dbReference type="KEGG" id="dee:HQN60_09140"/>
<feature type="transmembrane region" description="Helical" evidence="7">
    <location>
        <begin position="357"/>
        <end position="374"/>
    </location>
</feature>
<name>A0A6M8SNM2_9NEIS</name>
<comment type="subcellular location">
    <subcellularLocation>
        <location evidence="1">Cell membrane</location>
        <topology evidence="1">Multi-pass membrane protein</topology>
    </subcellularLocation>
</comment>
<evidence type="ECO:0000256" key="5">
    <source>
        <dbReference type="ARBA" id="ARBA00022989"/>
    </source>
</evidence>
<accession>A0A6M8SNM2</accession>
<keyword evidence="6 7" id="KW-0472">Membrane</keyword>
<feature type="transmembrane region" description="Helical" evidence="7">
    <location>
        <begin position="12"/>
        <end position="35"/>
    </location>
</feature>
<evidence type="ECO:0000256" key="3">
    <source>
        <dbReference type="ARBA" id="ARBA00022475"/>
    </source>
</evidence>
<evidence type="ECO:0000256" key="7">
    <source>
        <dbReference type="SAM" id="Phobius"/>
    </source>
</evidence>
<feature type="transmembrane region" description="Helical" evidence="7">
    <location>
        <begin position="41"/>
        <end position="67"/>
    </location>
</feature>